<dbReference type="GO" id="GO:1902201">
    <property type="term" value="P:negative regulation of bacterial-type flagellum-dependent cell motility"/>
    <property type="evidence" value="ECO:0007669"/>
    <property type="project" value="TreeGrafter"/>
</dbReference>
<accession>A0A517NEA1</accession>
<proteinExistence type="predicted"/>
<protein>
    <recommendedName>
        <fullName evidence="1">diguanylate cyclase</fullName>
        <ecNumber evidence="1">2.7.7.65</ecNumber>
    </recommendedName>
</protein>
<reference evidence="6 7" key="1">
    <citation type="submission" date="2019-02" db="EMBL/GenBank/DDBJ databases">
        <title>Deep-cultivation of Planctomycetes and their phenomic and genomic characterization uncovers novel biology.</title>
        <authorList>
            <person name="Wiegand S."/>
            <person name="Jogler M."/>
            <person name="Boedeker C."/>
            <person name="Pinto D."/>
            <person name="Vollmers J."/>
            <person name="Rivas-Marin E."/>
            <person name="Kohn T."/>
            <person name="Peeters S.H."/>
            <person name="Heuer A."/>
            <person name="Rast P."/>
            <person name="Oberbeckmann S."/>
            <person name="Bunk B."/>
            <person name="Jeske O."/>
            <person name="Meyerdierks A."/>
            <person name="Storesund J.E."/>
            <person name="Kallscheuer N."/>
            <person name="Luecker S."/>
            <person name="Lage O.M."/>
            <person name="Pohl T."/>
            <person name="Merkel B.J."/>
            <person name="Hornburger P."/>
            <person name="Mueller R.-W."/>
            <person name="Bruemmer F."/>
            <person name="Labrenz M."/>
            <person name="Spormann A.M."/>
            <person name="Op den Camp H."/>
            <person name="Overmann J."/>
            <person name="Amann R."/>
            <person name="Jetten M.S.M."/>
            <person name="Mascher T."/>
            <person name="Medema M.H."/>
            <person name="Devos D.P."/>
            <person name="Kaster A.-K."/>
            <person name="Ovreas L."/>
            <person name="Rohde M."/>
            <person name="Galperin M.Y."/>
            <person name="Jogler C."/>
        </authorList>
    </citation>
    <scope>NUCLEOTIDE SEQUENCE [LARGE SCALE GENOMIC DNA]</scope>
    <source>
        <strain evidence="6 7">K22_7</strain>
    </source>
</reference>
<feature type="domain" description="Response regulatory" evidence="4">
    <location>
        <begin position="10"/>
        <end position="127"/>
    </location>
</feature>
<dbReference type="Proteomes" id="UP000318538">
    <property type="component" value="Chromosome"/>
</dbReference>
<evidence type="ECO:0000256" key="1">
    <source>
        <dbReference type="ARBA" id="ARBA00012528"/>
    </source>
</evidence>
<dbReference type="NCBIfam" id="TIGR00254">
    <property type="entry name" value="GGDEF"/>
    <property type="match status" value="1"/>
</dbReference>
<dbReference type="GO" id="GO:0043709">
    <property type="term" value="P:cell adhesion involved in single-species biofilm formation"/>
    <property type="evidence" value="ECO:0007669"/>
    <property type="project" value="TreeGrafter"/>
</dbReference>
<evidence type="ECO:0000259" key="4">
    <source>
        <dbReference type="PROSITE" id="PS50110"/>
    </source>
</evidence>
<dbReference type="KEGG" id="rlc:K227x_38510"/>
<sequence length="298" mass="32472">MLGISPKAISVLLVEDQESEAFMVTRILTRTSQAVFEVEHASSLQEAIQQLSENDFDVCLLDLGLPDGHGIESLHQIRCVDARLPVVVLTGNDNETLGLAAIEKGAQDYVAKGAISGQLLTRSLSFAIARQQKMLGIAADANTDILTGMPNRRRLSASFSELVEHCKVMCIALLDIDHFKRVNDLHGHLVGDHVLRHIAKLISESSQHGIQAARYGGEEFAILLPEAGLENAIHHATELIRSIESSQIELRDVCLKVTASVGITSVIDGDQLEDALRRSDVALYDAKRSGRNQVCVKI</sequence>
<dbReference type="InterPro" id="IPR011006">
    <property type="entry name" value="CheY-like_superfamily"/>
</dbReference>
<dbReference type="InterPro" id="IPR001789">
    <property type="entry name" value="Sig_transdc_resp-reg_receiver"/>
</dbReference>
<dbReference type="Gene3D" id="3.30.70.270">
    <property type="match status" value="1"/>
</dbReference>
<dbReference type="RefSeq" id="WP_145171575.1">
    <property type="nucleotide sequence ID" value="NZ_CP036525.1"/>
</dbReference>
<evidence type="ECO:0000313" key="7">
    <source>
        <dbReference type="Proteomes" id="UP000318538"/>
    </source>
</evidence>
<dbReference type="SMART" id="SM00448">
    <property type="entry name" value="REC"/>
    <property type="match status" value="1"/>
</dbReference>
<dbReference type="CDD" id="cd00156">
    <property type="entry name" value="REC"/>
    <property type="match status" value="1"/>
</dbReference>
<organism evidence="6 7">
    <name type="scientific">Rubripirellula lacrimiformis</name>
    <dbReference type="NCBI Taxonomy" id="1930273"/>
    <lineage>
        <taxon>Bacteria</taxon>
        <taxon>Pseudomonadati</taxon>
        <taxon>Planctomycetota</taxon>
        <taxon>Planctomycetia</taxon>
        <taxon>Pirellulales</taxon>
        <taxon>Pirellulaceae</taxon>
        <taxon>Rubripirellula</taxon>
    </lineage>
</organism>
<evidence type="ECO:0000259" key="5">
    <source>
        <dbReference type="PROSITE" id="PS50887"/>
    </source>
</evidence>
<dbReference type="SMART" id="SM00267">
    <property type="entry name" value="GGDEF"/>
    <property type="match status" value="1"/>
</dbReference>
<evidence type="ECO:0000313" key="6">
    <source>
        <dbReference type="EMBL" id="QDT05451.1"/>
    </source>
</evidence>
<dbReference type="Pfam" id="PF00990">
    <property type="entry name" value="GGDEF"/>
    <property type="match status" value="1"/>
</dbReference>
<dbReference type="GO" id="GO:0000160">
    <property type="term" value="P:phosphorelay signal transduction system"/>
    <property type="evidence" value="ECO:0007669"/>
    <property type="project" value="InterPro"/>
</dbReference>
<dbReference type="InterPro" id="IPR000160">
    <property type="entry name" value="GGDEF_dom"/>
</dbReference>
<evidence type="ECO:0000256" key="2">
    <source>
        <dbReference type="ARBA" id="ARBA00034247"/>
    </source>
</evidence>
<keyword evidence="3" id="KW-0597">Phosphoprotein</keyword>
<keyword evidence="7" id="KW-1185">Reference proteome</keyword>
<dbReference type="PANTHER" id="PTHR45138">
    <property type="entry name" value="REGULATORY COMPONENTS OF SENSORY TRANSDUCTION SYSTEM"/>
    <property type="match status" value="1"/>
</dbReference>
<evidence type="ECO:0000256" key="3">
    <source>
        <dbReference type="PROSITE-ProRule" id="PRU00169"/>
    </source>
</evidence>
<dbReference type="EMBL" id="CP036525">
    <property type="protein sequence ID" value="QDT05451.1"/>
    <property type="molecule type" value="Genomic_DNA"/>
</dbReference>
<dbReference type="InterPro" id="IPR050469">
    <property type="entry name" value="Diguanylate_Cyclase"/>
</dbReference>
<dbReference type="InterPro" id="IPR043128">
    <property type="entry name" value="Rev_trsase/Diguanyl_cyclase"/>
</dbReference>
<dbReference type="CDD" id="cd01949">
    <property type="entry name" value="GGDEF"/>
    <property type="match status" value="1"/>
</dbReference>
<dbReference type="PROSITE" id="PS50887">
    <property type="entry name" value="GGDEF"/>
    <property type="match status" value="1"/>
</dbReference>
<comment type="catalytic activity">
    <reaction evidence="2">
        <text>2 GTP = 3',3'-c-di-GMP + 2 diphosphate</text>
        <dbReference type="Rhea" id="RHEA:24898"/>
        <dbReference type="ChEBI" id="CHEBI:33019"/>
        <dbReference type="ChEBI" id="CHEBI:37565"/>
        <dbReference type="ChEBI" id="CHEBI:58805"/>
        <dbReference type="EC" id="2.7.7.65"/>
    </reaction>
</comment>
<dbReference type="SUPFAM" id="SSF52172">
    <property type="entry name" value="CheY-like"/>
    <property type="match status" value="1"/>
</dbReference>
<dbReference type="PANTHER" id="PTHR45138:SF9">
    <property type="entry name" value="DIGUANYLATE CYCLASE DGCM-RELATED"/>
    <property type="match status" value="1"/>
</dbReference>
<dbReference type="Gene3D" id="3.40.50.2300">
    <property type="match status" value="1"/>
</dbReference>
<dbReference type="SUPFAM" id="SSF55073">
    <property type="entry name" value="Nucleotide cyclase"/>
    <property type="match status" value="1"/>
</dbReference>
<dbReference type="GO" id="GO:0005886">
    <property type="term" value="C:plasma membrane"/>
    <property type="evidence" value="ECO:0007669"/>
    <property type="project" value="TreeGrafter"/>
</dbReference>
<dbReference type="Pfam" id="PF00072">
    <property type="entry name" value="Response_reg"/>
    <property type="match status" value="1"/>
</dbReference>
<dbReference type="InterPro" id="IPR029787">
    <property type="entry name" value="Nucleotide_cyclase"/>
</dbReference>
<name>A0A517NEA1_9BACT</name>
<gene>
    <name evidence="6" type="primary">pleD_2</name>
    <name evidence="6" type="ORF">K227x_38510</name>
</gene>
<dbReference type="FunFam" id="3.30.70.270:FF:000001">
    <property type="entry name" value="Diguanylate cyclase domain protein"/>
    <property type="match status" value="1"/>
</dbReference>
<dbReference type="GO" id="GO:0052621">
    <property type="term" value="F:diguanylate cyclase activity"/>
    <property type="evidence" value="ECO:0007669"/>
    <property type="project" value="UniProtKB-EC"/>
</dbReference>
<dbReference type="AlphaFoldDB" id="A0A517NEA1"/>
<dbReference type="EC" id="2.7.7.65" evidence="1"/>
<feature type="domain" description="GGDEF" evidence="5">
    <location>
        <begin position="167"/>
        <end position="298"/>
    </location>
</feature>
<dbReference type="PROSITE" id="PS50110">
    <property type="entry name" value="RESPONSE_REGULATORY"/>
    <property type="match status" value="1"/>
</dbReference>
<feature type="modified residue" description="4-aspartylphosphate" evidence="3">
    <location>
        <position position="62"/>
    </location>
</feature>
<dbReference type="OrthoDB" id="244535at2"/>